<accession>A0AA35QWR1</accession>
<name>A0AA35QWR1_GEOBA</name>
<sequence length="54" mass="5978">MTLNPHCCIYTESDDSSGLVSCIAGRFNDPNTSDVAFVVEGKKIHVHKAILRMR</sequence>
<dbReference type="AlphaFoldDB" id="A0AA35QWR1"/>
<evidence type="ECO:0000259" key="1">
    <source>
        <dbReference type="PROSITE" id="PS50097"/>
    </source>
</evidence>
<dbReference type="InterPro" id="IPR000210">
    <property type="entry name" value="BTB/POZ_dom"/>
</dbReference>
<dbReference type="Proteomes" id="UP001174909">
    <property type="component" value="Unassembled WGS sequence"/>
</dbReference>
<evidence type="ECO:0000313" key="2">
    <source>
        <dbReference type="EMBL" id="CAI7994401.1"/>
    </source>
</evidence>
<dbReference type="EMBL" id="CASHTH010000212">
    <property type="protein sequence ID" value="CAI7994401.1"/>
    <property type="molecule type" value="Genomic_DNA"/>
</dbReference>
<organism evidence="2 3">
    <name type="scientific">Geodia barretti</name>
    <name type="common">Barrett's horny sponge</name>
    <dbReference type="NCBI Taxonomy" id="519541"/>
    <lineage>
        <taxon>Eukaryota</taxon>
        <taxon>Metazoa</taxon>
        <taxon>Porifera</taxon>
        <taxon>Demospongiae</taxon>
        <taxon>Heteroscleromorpha</taxon>
        <taxon>Tetractinellida</taxon>
        <taxon>Astrophorina</taxon>
        <taxon>Geodiidae</taxon>
        <taxon>Geodia</taxon>
    </lineage>
</organism>
<feature type="domain" description="BTB" evidence="1">
    <location>
        <begin position="33"/>
        <end position="54"/>
    </location>
</feature>
<dbReference type="SUPFAM" id="SSF54695">
    <property type="entry name" value="POZ domain"/>
    <property type="match status" value="1"/>
</dbReference>
<dbReference type="PROSITE" id="PS50097">
    <property type="entry name" value="BTB"/>
    <property type="match status" value="1"/>
</dbReference>
<evidence type="ECO:0000313" key="3">
    <source>
        <dbReference type="Proteomes" id="UP001174909"/>
    </source>
</evidence>
<comment type="caution">
    <text evidence="2">The sequence shown here is derived from an EMBL/GenBank/DDBJ whole genome shotgun (WGS) entry which is preliminary data.</text>
</comment>
<proteinExistence type="predicted"/>
<protein>
    <recommendedName>
        <fullName evidence="1">BTB domain-containing protein</fullName>
    </recommendedName>
</protein>
<dbReference type="Pfam" id="PF00651">
    <property type="entry name" value="BTB"/>
    <property type="match status" value="1"/>
</dbReference>
<dbReference type="Gene3D" id="3.30.710.10">
    <property type="entry name" value="Potassium Channel Kv1.1, Chain A"/>
    <property type="match status" value="1"/>
</dbReference>
<dbReference type="InterPro" id="IPR011333">
    <property type="entry name" value="SKP1/BTB/POZ_sf"/>
</dbReference>
<gene>
    <name evidence="2" type="ORF">GBAR_LOCUS1439</name>
</gene>
<reference evidence="2" key="1">
    <citation type="submission" date="2023-03" db="EMBL/GenBank/DDBJ databases">
        <authorList>
            <person name="Steffen K."/>
            <person name="Cardenas P."/>
        </authorList>
    </citation>
    <scope>NUCLEOTIDE SEQUENCE</scope>
</reference>
<keyword evidence="3" id="KW-1185">Reference proteome</keyword>